<dbReference type="Pfam" id="PF00089">
    <property type="entry name" value="Trypsin"/>
    <property type="match status" value="1"/>
</dbReference>
<dbReference type="EMBL" id="JAYMGO010000007">
    <property type="protein sequence ID" value="KAL1270736.1"/>
    <property type="molecule type" value="Genomic_DNA"/>
</dbReference>
<dbReference type="InterPro" id="IPR001314">
    <property type="entry name" value="Peptidase_S1A"/>
</dbReference>
<accession>A0ABR3N1P9</accession>
<evidence type="ECO:0000313" key="5">
    <source>
        <dbReference type="EMBL" id="KAL1270736.1"/>
    </source>
</evidence>
<proteinExistence type="inferred from homology"/>
<comment type="similarity">
    <text evidence="2">Belongs to the peptidase S1 family. CLIP subfamily.</text>
</comment>
<sequence>MRWLSVAVLLLGTITCLPDASLALDGVREQVSADRILSLRSKRMVGGSLTTSVPWQAMVYLSENILDGGFAGGALIAEQWVLTAGRNLFVRKSPNDTRGKEPLIPKVYLGISKRTHANASTEVAVEKVFLHPGFQNTSEWDNDLALIKLKTPVKYSESIMPIPLPEIGDNEEEKEGERGIVTGWGWGSLFTYAPKLKFLSLPVRSCKGNYEAKVLASTPNVGDKQFCTGPSSYQENVCFGDAGGAIAFLNTDTNTVYAAGILSFDKACSVEKHAVYTKISPYLPWIHSVTRGDLQEFPARRASLIIRMYLQQQ</sequence>
<feature type="signal peptide" evidence="3">
    <location>
        <begin position="1"/>
        <end position="23"/>
    </location>
</feature>
<evidence type="ECO:0000256" key="1">
    <source>
        <dbReference type="ARBA" id="ARBA00023157"/>
    </source>
</evidence>
<comment type="caution">
    <text evidence="5">The sequence shown here is derived from an EMBL/GenBank/DDBJ whole genome shotgun (WGS) entry which is preliminary data.</text>
</comment>
<name>A0ABR3N1P9_9TELE</name>
<dbReference type="CDD" id="cd00190">
    <property type="entry name" value="Tryp_SPc"/>
    <property type="match status" value="1"/>
</dbReference>
<keyword evidence="1" id="KW-1015">Disulfide bond</keyword>
<dbReference type="PANTHER" id="PTHR24256">
    <property type="entry name" value="TRYPTASE-RELATED"/>
    <property type="match status" value="1"/>
</dbReference>
<evidence type="ECO:0000256" key="3">
    <source>
        <dbReference type="SAM" id="SignalP"/>
    </source>
</evidence>
<keyword evidence="6" id="KW-1185">Reference proteome</keyword>
<dbReference type="InterPro" id="IPR001254">
    <property type="entry name" value="Trypsin_dom"/>
</dbReference>
<evidence type="ECO:0000256" key="2">
    <source>
        <dbReference type="ARBA" id="ARBA00024195"/>
    </source>
</evidence>
<organism evidence="5 6">
    <name type="scientific">Cirrhinus molitorella</name>
    <name type="common">mud carp</name>
    <dbReference type="NCBI Taxonomy" id="172907"/>
    <lineage>
        <taxon>Eukaryota</taxon>
        <taxon>Metazoa</taxon>
        <taxon>Chordata</taxon>
        <taxon>Craniata</taxon>
        <taxon>Vertebrata</taxon>
        <taxon>Euteleostomi</taxon>
        <taxon>Actinopterygii</taxon>
        <taxon>Neopterygii</taxon>
        <taxon>Teleostei</taxon>
        <taxon>Ostariophysi</taxon>
        <taxon>Cypriniformes</taxon>
        <taxon>Cyprinidae</taxon>
        <taxon>Labeoninae</taxon>
        <taxon>Labeonini</taxon>
        <taxon>Cirrhinus</taxon>
    </lineage>
</organism>
<dbReference type="SMART" id="SM00020">
    <property type="entry name" value="Tryp_SPc"/>
    <property type="match status" value="1"/>
</dbReference>
<protein>
    <recommendedName>
        <fullName evidence="4">Peptidase S1 domain-containing protein</fullName>
    </recommendedName>
</protein>
<dbReference type="SUPFAM" id="SSF50494">
    <property type="entry name" value="Trypsin-like serine proteases"/>
    <property type="match status" value="1"/>
</dbReference>
<dbReference type="InterPro" id="IPR043504">
    <property type="entry name" value="Peptidase_S1_PA_chymotrypsin"/>
</dbReference>
<feature type="chain" id="PRO_5046145562" description="Peptidase S1 domain-containing protein" evidence="3">
    <location>
        <begin position="24"/>
        <end position="313"/>
    </location>
</feature>
<evidence type="ECO:0000313" key="6">
    <source>
        <dbReference type="Proteomes" id="UP001558613"/>
    </source>
</evidence>
<gene>
    <name evidence="5" type="ORF">QQF64_029752</name>
</gene>
<reference evidence="5 6" key="1">
    <citation type="submission" date="2023-09" db="EMBL/GenBank/DDBJ databases">
        <authorList>
            <person name="Wang M."/>
        </authorList>
    </citation>
    <scope>NUCLEOTIDE SEQUENCE [LARGE SCALE GENOMIC DNA]</scope>
    <source>
        <strain evidence="5">GT-2023</strain>
        <tissue evidence="5">Liver</tissue>
    </source>
</reference>
<dbReference type="PROSITE" id="PS50240">
    <property type="entry name" value="TRYPSIN_DOM"/>
    <property type="match status" value="1"/>
</dbReference>
<dbReference type="InterPro" id="IPR051487">
    <property type="entry name" value="Ser/Thr_Proteases_Immune/Dev"/>
</dbReference>
<feature type="domain" description="Peptidase S1" evidence="4">
    <location>
        <begin position="44"/>
        <end position="291"/>
    </location>
</feature>
<dbReference type="PRINTS" id="PR00722">
    <property type="entry name" value="CHYMOTRYPSIN"/>
</dbReference>
<evidence type="ECO:0000259" key="4">
    <source>
        <dbReference type="PROSITE" id="PS50240"/>
    </source>
</evidence>
<dbReference type="Gene3D" id="2.40.10.10">
    <property type="entry name" value="Trypsin-like serine proteases"/>
    <property type="match status" value="2"/>
</dbReference>
<dbReference type="InterPro" id="IPR009003">
    <property type="entry name" value="Peptidase_S1_PA"/>
</dbReference>
<dbReference type="Proteomes" id="UP001558613">
    <property type="component" value="Unassembled WGS sequence"/>
</dbReference>
<keyword evidence="3" id="KW-0732">Signal</keyword>